<feature type="transmembrane region" description="Helical" evidence="7">
    <location>
        <begin position="104"/>
        <end position="123"/>
    </location>
</feature>
<protein>
    <recommendedName>
        <fullName evidence="10">Permease</fullName>
    </recommendedName>
</protein>
<dbReference type="PANTHER" id="PTHR42775">
    <property type="entry name" value="PERMEASE RV2963-RELATED"/>
    <property type="match status" value="1"/>
</dbReference>
<name>A0A917BYU2_9PROT</name>
<keyword evidence="5 7" id="KW-1133">Transmembrane helix</keyword>
<evidence type="ECO:0000256" key="1">
    <source>
        <dbReference type="ARBA" id="ARBA00004651"/>
    </source>
</evidence>
<sequence>MFDQLQNYLNTIPLNEMLQESFWMFIQLFTELSILFLIISFLVALLRQKLPDSKIRNILGGQKGRGYLTAALLGSITPFCSCSSIPVLVGLLKARAGFGPTMTFLFTSPLLNPLVIALFIPVLGWQVTALYALLAFSVSVLAGLTLNTLGFERFIKSELLEEKPKCCGSSCGAQPQATPTIWQTAGRETWDMFKQMFPYMFVAMIIGAGVHGFLPADFFTEVAGPQNPAAIPAAALIGIPLYMRVSTLLPLVSAFLAKGVSLGAIMALAIGSGGASLPEAILLHKLFYWPLLSAFLLVVFTMAVLSGFTFNFLFT</sequence>
<keyword evidence="9" id="KW-1185">Reference proteome</keyword>
<dbReference type="GO" id="GO:0005886">
    <property type="term" value="C:plasma membrane"/>
    <property type="evidence" value="ECO:0007669"/>
    <property type="project" value="UniProtKB-SubCell"/>
</dbReference>
<keyword evidence="6 7" id="KW-0472">Membrane</keyword>
<evidence type="ECO:0000313" key="9">
    <source>
        <dbReference type="Proteomes" id="UP000632498"/>
    </source>
</evidence>
<evidence type="ECO:0000313" key="8">
    <source>
        <dbReference type="EMBL" id="GGF60084.1"/>
    </source>
</evidence>
<comment type="subcellular location">
    <subcellularLocation>
        <location evidence="1">Cell membrane</location>
        <topology evidence="1">Multi-pass membrane protein</topology>
    </subcellularLocation>
</comment>
<comment type="caution">
    <text evidence="8">The sequence shown here is derived from an EMBL/GenBank/DDBJ whole genome shotgun (WGS) entry which is preliminary data.</text>
</comment>
<evidence type="ECO:0000256" key="2">
    <source>
        <dbReference type="ARBA" id="ARBA00006386"/>
    </source>
</evidence>
<dbReference type="PANTHER" id="PTHR42775:SF2">
    <property type="entry name" value="PERMEASE"/>
    <property type="match status" value="1"/>
</dbReference>
<dbReference type="InterPro" id="IPR005524">
    <property type="entry name" value="DUF318"/>
</dbReference>
<proteinExistence type="inferred from homology"/>
<feature type="transmembrane region" description="Helical" evidence="7">
    <location>
        <begin position="287"/>
        <end position="314"/>
    </location>
</feature>
<dbReference type="RefSeq" id="WP_188662844.1">
    <property type="nucleotide sequence ID" value="NZ_BMHV01000007.1"/>
</dbReference>
<feature type="transmembrane region" description="Helical" evidence="7">
    <location>
        <begin position="21"/>
        <end position="46"/>
    </location>
</feature>
<evidence type="ECO:0000256" key="5">
    <source>
        <dbReference type="ARBA" id="ARBA00022989"/>
    </source>
</evidence>
<keyword evidence="3" id="KW-1003">Cell membrane</keyword>
<dbReference type="InterPro" id="IPR053166">
    <property type="entry name" value="UPF0718_permease"/>
</dbReference>
<organism evidence="8 9">
    <name type="scientific">Terasakiella brassicae</name>
    <dbReference type="NCBI Taxonomy" id="1634917"/>
    <lineage>
        <taxon>Bacteria</taxon>
        <taxon>Pseudomonadati</taxon>
        <taxon>Pseudomonadota</taxon>
        <taxon>Alphaproteobacteria</taxon>
        <taxon>Rhodospirillales</taxon>
        <taxon>Terasakiellaceae</taxon>
        <taxon>Terasakiella</taxon>
    </lineage>
</organism>
<feature type="transmembrane region" description="Helical" evidence="7">
    <location>
        <begin position="226"/>
        <end position="243"/>
    </location>
</feature>
<accession>A0A917BYU2</accession>
<evidence type="ECO:0000256" key="7">
    <source>
        <dbReference type="SAM" id="Phobius"/>
    </source>
</evidence>
<feature type="transmembrane region" description="Helical" evidence="7">
    <location>
        <begin position="129"/>
        <end position="149"/>
    </location>
</feature>
<evidence type="ECO:0008006" key="10">
    <source>
        <dbReference type="Google" id="ProtNLM"/>
    </source>
</evidence>
<reference evidence="8" key="1">
    <citation type="journal article" date="2014" name="Int. J. Syst. Evol. Microbiol.">
        <title>Complete genome sequence of Corynebacterium casei LMG S-19264T (=DSM 44701T), isolated from a smear-ripened cheese.</title>
        <authorList>
            <consortium name="US DOE Joint Genome Institute (JGI-PGF)"/>
            <person name="Walter F."/>
            <person name="Albersmeier A."/>
            <person name="Kalinowski J."/>
            <person name="Ruckert C."/>
        </authorList>
    </citation>
    <scope>NUCLEOTIDE SEQUENCE</scope>
    <source>
        <strain evidence="8">CGMCC 1.15254</strain>
    </source>
</reference>
<feature type="transmembrane region" description="Helical" evidence="7">
    <location>
        <begin position="196"/>
        <end position="214"/>
    </location>
</feature>
<dbReference type="AlphaFoldDB" id="A0A917BYU2"/>
<dbReference type="Pfam" id="PF03773">
    <property type="entry name" value="ArsP_1"/>
    <property type="match status" value="1"/>
</dbReference>
<reference evidence="8" key="2">
    <citation type="submission" date="2020-09" db="EMBL/GenBank/DDBJ databases">
        <authorList>
            <person name="Sun Q."/>
            <person name="Zhou Y."/>
        </authorList>
    </citation>
    <scope>NUCLEOTIDE SEQUENCE</scope>
    <source>
        <strain evidence="8">CGMCC 1.15254</strain>
    </source>
</reference>
<keyword evidence="4 7" id="KW-0812">Transmembrane</keyword>
<gene>
    <name evidence="8" type="ORF">GCM10011332_12240</name>
</gene>
<evidence type="ECO:0000256" key="4">
    <source>
        <dbReference type="ARBA" id="ARBA00022692"/>
    </source>
</evidence>
<dbReference type="EMBL" id="BMHV01000007">
    <property type="protein sequence ID" value="GGF60084.1"/>
    <property type="molecule type" value="Genomic_DNA"/>
</dbReference>
<comment type="similarity">
    <text evidence="2">Belongs to the UPF0718 family.</text>
</comment>
<feature type="transmembrane region" description="Helical" evidence="7">
    <location>
        <begin position="255"/>
        <end position="275"/>
    </location>
</feature>
<dbReference type="Proteomes" id="UP000632498">
    <property type="component" value="Unassembled WGS sequence"/>
</dbReference>
<evidence type="ECO:0000256" key="6">
    <source>
        <dbReference type="ARBA" id="ARBA00023136"/>
    </source>
</evidence>
<evidence type="ECO:0000256" key="3">
    <source>
        <dbReference type="ARBA" id="ARBA00022475"/>
    </source>
</evidence>